<reference evidence="2" key="1">
    <citation type="submission" date="2021-06" db="EMBL/GenBank/DDBJ databases">
        <authorList>
            <person name="Kallberg Y."/>
            <person name="Tangrot J."/>
            <person name="Rosling A."/>
        </authorList>
    </citation>
    <scope>NUCLEOTIDE SEQUENCE</scope>
    <source>
        <strain evidence="2">MA453B</strain>
    </source>
</reference>
<gene>
    <name evidence="2" type="ORF">DERYTH_LOCUS20289</name>
</gene>
<accession>A0A9N9JKH7</accession>
<dbReference type="Proteomes" id="UP000789405">
    <property type="component" value="Unassembled WGS sequence"/>
</dbReference>
<organism evidence="2 3">
    <name type="scientific">Dentiscutata erythropus</name>
    <dbReference type="NCBI Taxonomy" id="1348616"/>
    <lineage>
        <taxon>Eukaryota</taxon>
        <taxon>Fungi</taxon>
        <taxon>Fungi incertae sedis</taxon>
        <taxon>Mucoromycota</taxon>
        <taxon>Glomeromycotina</taxon>
        <taxon>Glomeromycetes</taxon>
        <taxon>Diversisporales</taxon>
        <taxon>Gigasporaceae</taxon>
        <taxon>Dentiscutata</taxon>
    </lineage>
</organism>
<comment type="caution">
    <text evidence="2">The sequence shown here is derived from an EMBL/GenBank/DDBJ whole genome shotgun (WGS) entry which is preliminary data.</text>
</comment>
<protein>
    <submittedName>
        <fullName evidence="2">22426_t:CDS:1</fullName>
    </submittedName>
</protein>
<keyword evidence="3" id="KW-1185">Reference proteome</keyword>
<name>A0A9N9JKH7_9GLOM</name>
<proteinExistence type="predicted"/>
<feature type="non-terminal residue" evidence="2">
    <location>
        <position position="1"/>
    </location>
</feature>
<dbReference type="AlphaFoldDB" id="A0A9N9JKH7"/>
<evidence type="ECO:0000256" key="1">
    <source>
        <dbReference type="SAM" id="Phobius"/>
    </source>
</evidence>
<evidence type="ECO:0000313" key="3">
    <source>
        <dbReference type="Proteomes" id="UP000789405"/>
    </source>
</evidence>
<keyword evidence="1" id="KW-0472">Membrane</keyword>
<keyword evidence="1" id="KW-0812">Transmembrane</keyword>
<evidence type="ECO:0000313" key="2">
    <source>
        <dbReference type="EMBL" id="CAG8785384.1"/>
    </source>
</evidence>
<feature type="transmembrane region" description="Helical" evidence="1">
    <location>
        <begin position="117"/>
        <end position="138"/>
    </location>
</feature>
<sequence>NLGLGDDLYLSAQGYKNHPFNNITIGCFNAVLQFSQNLNFAECINLPAIIPLIDKKYFDAIENFLNDPIKYFQILEPALTNLSTNFCNFPKCNDSFIQSYVQSIFKACSTDLLNQNFLVQIILLFSFFIHLCMIQYALKINKAFSVIDPKTGTILSPSNTSATGTNSLPTSPTIT</sequence>
<dbReference type="EMBL" id="CAJVPY010023654">
    <property type="protein sequence ID" value="CAG8785384.1"/>
    <property type="molecule type" value="Genomic_DNA"/>
</dbReference>
<keyword evidence="1" id="KW-1133">Transmembrane helix</keyword>